<dbReference type="InterPro" id="IPR029098">
    <property type="entry name" value="Acetyltransf_C"/>
</dbReference>
<evidence type="ECO:0000259" key="6">
    <source>
        <dbReference type="Pfam" id="PF13720"/>
    </source>
</evidence>
<organism evidence="7 8">
    <name type="scientific">Paramuribaculum intestinale</name>
    <dbReference type="NCBI Taxonomy" id="2094151"/>
    <lineage>
        <taxon>Bacteria</taxon>
        <taxon>Pseudomonadati</taxon>
        <taxon>Bacteroidota</taxon>
        <taxon>Bacteroidia</taxon>
        <taxon>Bacteroidales</taxon>
        <taxon>Muribaculaceae</taxon>
        <taxon>Paramuribaculum</taxon>
    </lineage>
</organism>
<evidence type="ECO:0000256" key="4">
    <source>
        <dbReference type="ARBA" id="ARBA00023098"/>
    </source>
</evidence>
<dbReference type="EC" id="2.3.1.129" evidence="7"/>
<dbReference type="GO" id="GO:0016020">
    <property type="term" value="C:membrane"/>
    <property type="evidence" value="ECO:0007669"/>
    <property type="project" value="GOC"/>
</dbReference>
<evidence type="ECO:0000313" key="8">
    <source>
        <dbReference type="Proteomes" id="UP000244925"/>
    </source>
</evidence>
<keyword evidence="1" id="KW-0444">Lipid biosynthesis</keyword>
<name>A0A2V1IPG5_9BACT</name>
<dbReference type="SUPFAM" id="SSF51161">
    <property type="entry name" value="Trimeric LpxA-like enzymes"/>
    <property type="match status" value="1"/>
</dbReference>
<dbReference type="GO" id="GO:0008780">
    <property type="term" value="F:acyl-[acyl-carrier-protein]-UDP-N-acetylglucosamine O-acyltransferase activity"/>
    <property type="evidence" value="ECO:0007669"/>
    <property type="project" value="UniProtKB-EC"/>
</dbReference>
<comment type="caution">
    <text evidence="7">The sequence shown here is derived from an EMBL/GenBank/DDBJ whole genome shotgun (WGS) entry which is preliminary data.</text>
</comment>
<sequence>MASNISPLAHVDPTAKLGDNVTIHPFAFIDADVEIGNGCEIMSYTSIIRGSRMGRNNRVYQGTIIGADPQDFRWKGEKTYCYVGDNNVIREHVIINRGIGTEGGTRVGDDTFIMADTHIGHDTVIKGRCVIGNGVTIAGDAEVGECSILSSGVMLHENSRVGDWVLIKGGCRITGNVPPYVIMAHNPTSYFGVNAVVMRKHGFTDDQVDDVAKAYRHVYQTGTSVFNAMKRIEADVAPSEVRDNIMRFINDCKLRIVAIPRDLE</sequence>
<evidence type="ECO:0000256" key="2">
    <source>
        <dbReference type="ARBA" id="ARBA00022556"/>
    </source>
</evidence>
<dbReference type="Pfam" id="PF00132">
    <property type="entry name" value="Hexapep"/>
    <property type="match status" value="1"/>
</dbReference>
<dbReference type="PANTHER" id="PTHR43480">
    <property type="entry name" value="ACYL-[ACYL-CARRIER-PROTEIN]--UDP-N-ACETYLGLUCOSAMINE O-ACYLTRANSFERASE"/>
    <property type="match status" value="1"/>
</dbReference>
<accession>A0A2V1IPG5</accession>
<dbReference type="PIRSF" id="PIRSF000456">
    <property type="entry name" value="UDP-GlcNAc_acltr"/>
    <property type="match status" value="1"/>
</dbReference>
<feature type="domain" description="UDP N-acetylglucosamine O-acyltransferase C-terminal" evidence="6">
    <location>
        <begin position="177"/>
        <end position="253"/>
    </location>
</feature>
<dbReference type="InterPro" id="IPR001451">
    <property type="entry name" value="Hexapep"/>
</dbReference>
<keyword evidence="8" id="KW-1185">Reference proteome</keyword>
<dbReference type="GO" id="GO:0009245">
    <property type="term" value="P:lipid A biosynthetic process"/>
    <property type="evidence" value="ECO:0007669"/>
    <property type="project" value="UniProtKB-KW"/>
</dbReference>
<dbReference type="InterPro" id="IPR010137">
    <property type="entry name" value="Lipid_A_LpxA"/>
</dbReference>
<reference evidence="8" key="1">
    <citation type="submission" date="2018-02" db="EMBL/GenBank/DDBJ databases">
        <authorList>
            <person name="Clavel T."/>
            <person name="Strowig T."/>
        </authorList>
    </citation>
    <scope>NUCLEOTIDE SEQUENCE [LARGE SCALE GENOMIC DNA]</scope>
    <source>
        <strain evidence="8">DSM 100764</strain>
    </source>
</reference>
<dbReference type="AlphaFoldDB" id="A0A2V1IPG5"/>
<dbReference type="Proteomes" id="UP000244925">
    <property type="component" value="Unassembled WGS sequence"/>
</dbReference>
<gene>
    <name evidence="7" type="ORF">C5O25_10630</name>
</gene>
<keyword evidence="4" id="KW-0443">Lipid metabolism</keyword>
<proteinExistence type="predicted"/>
<dbReference type="Gene3D" id="2.160.10.10">
    <property type="entry name" value="Hexapeptide repeat proteins"/>
    <property type="match status" value="1"/>
</dbReference>
<keyword evidence="2" id="KW-0441">Lipid A biosynthesis</keyword>
<dbReference type="NCBIfam" id="NF003657">
    <property type="entry name" value="PRK05289.1"/>
    <property type="match status" value="1"/>
</dbReference>
<protein>
    <submittedName>
        <fullName evidence="7">Acyl-ACP--UDP-N-acetylglucosamine O-acyltransferase</fullName>
        <ecNumber evidence="7">2.3.1.129</ecNumber>
    </submittedName>
</protein>
<dbReference type="InterPro" id="IPR011004">
    <property type="entry name" value="Trimer_LpxA-like_sf"/>
</dbReference>
<dbReference type="EMBL" id="PUBV01000027">
    <property type="protein sequence ID" value="PWB06342.1"/>
    <property type="molecule type" value="Genomic_DNA"/>
</dbReference>
<evidence type="ECO:0000313" key="7">
    <source>
        <dbReference type="EMBL" id="PWB06342.1"/>
    </source>
</evidence>
<dbReference type="RefSeq" id="WP_107036721.1">
    <property type="nucleotide sequence ID" value="NZ_PUBV01000027.1"/>
</dbReference>
<dbReference type="NCBIfam" id="TIGR01852">
    <property type="entry name" value="lipid_A_lpxA"/>
    <property type="match status" value="1"/>
</dbReference>
<evidence type="ECO:0000256" key="1">
    <source>
        <dbReference type="ARBA" id="ARBA00022516"/>
    </source>
</evidence>
<dbReference type="Gene3D" id="1.20.1180.10">
    <property type="entry name" value="Udp N-acetylglucosamine O-acyltransferase, C-terminal domain"/>
    <property type="match status" value="1"/>
</dbReference>
<evidence type="ECO:0000256" key="5">
    <source>
        <dbReference type="ARBA" id="ARBA00023315"/>
    </source>
</evidence>
<keyword evidence="5 7" id="KW-0012">Acyltransferase</keyword>
<dbReference type="Pfam" id="PF13720">
    <property type="entry name" value="Acetyltransf_11"/>
    <property type="match status" value="1"/>
</dbReference>
<keyword evidence="3 7" id="KW-0808">Transferase</keyword>
<dbReference type="PANTHER" id="PTHR43480:SF1">
    <property type="entry name" value="ACYL-[ACYL-CARRIER-PROTEIN]--UDP-N-ACETYLGLUCOSAMINE O-ACYLTRANSFERASE, MITOCHONDRIAL-RELATED"/>
    <property type="match status" value="1"/>
</dbReference>
<evidence type="ECO:0000256" key="3">
    <source>
        <dbReference type="ARBA" id="ARBA00022679"/>
    </source>
</evidence>
<dbReference type="InterPro" id="IPR037157">
    <property type="entry name" value="Acetyltransf_C_sf"/>
</dbReference>